<dbReference type="RefSeq" id="WP_034239584.1">
    <property type="nucleotide sequence ID" value="NZ_AQRA01000002.1"/>
</dbReference>
<proteinExistence type="predicted"/>
<keyword evidence="1" id="KW-1133">Transmembrane helix</keyword>
<dbReference type="EMBL" id="AQRA01000002">
    <property type="protein sequence ID" value="EZH74784.1"/>
    <property type="molecule type" value="Genomic_DNA"/>
</dbReference>
<dbReference type="AlphaFoldDB" id="A0A023BXV6"/>
<dbReference type="OrthoDB" id="958761at2"/>
<dbReference type="Gene3D" id="1.25.40.10">
    <property type="entry name" value="Tetratricopeptide repeat domain"/>
    <property type="match status" value="1"/>
</dbReference>
<feature type="transmembrane region" description="Helical" evidence="1">
    <location>
        <begin position="85"/>
        <end position="103"/>
    </location>
</feature>
<sequence length="244" mass="28812">MKRSLSSFDKIEDFLANRLSAKDKAAFEKEMVLHPDLELEVEKHKVLRDVLQNKKSLHFKRQLQSIQQEFYTEEKNNTKQKLYRYLRVVAIAIIVLGLGGILWNTYIAQNKLQDLYITYYSQYQISGNYRSEVEDTWKVVIQHYTKKEYTKAILTFEAKNLTSIPDEIKLCLGNGYLYIEKEEEARRMFANIDPESGFYEDALWYLALTHIKMKKDKEAIVVLEKIIKYNGKYKNKAITLKNSL</sequence>
<dbReference type="SUPFAM" id="SSF48452">
    <property type="entry name" value="TPR-like"/>
    <property type="match status" value="1"/>
</dbReference>
<name>A0A023BXV6_9FLAO</name>
<evidence type="ECO:0000313" key="2">
    <source>
        <dbReference type="EMBL" id="EZH74784.1"/>
    </source>
</evidence>
<dbReference type="eggNOG" id="COG0457">
    <property type="taxonomic scope" value="Bacteria"/>
</dbReference>
<keyword evidence="1" id="KW-0472">Membrane</keyword>
<evidence type="ECO:0008006" key="4">
    <source>
        <dbReference type="Google" id="ProtNLM"/>
    </source>
</evidence>
<keyword evidence="3" id="KW-1185">Reference proteome</keyword>
<reference evidence="2 3" key="1">
    <citation type="submission" date="2014-04" db="EMBL/GenBank/DDBJ databases">
        <title>Aquimarina sp. 22II-S11-z7 Genome Sequencing.</title>
        <authorList>
            <person name="Lai Q."/>
        </authorList>
    </citation>
    <scope>NUCLEOTIDE SEQUENCE [LARGE SCALE GENOMIC DNA]</scope>
    <source>
        <strain evidence="2 3">22II-S11-z7</strain>
    </source>
</reference>
<organism evidence="2 3">
    <name type="scientific">Aquimarina atlantica</name>
    <dbReference type="NCBI Taxonomy" id="1317122"/>
    <lineage>
        <taxon>Bacteria</taxon>
        <taxon>Pseudomonadati</taxon>
        <taxon>Bacteroidota</taxon>
        <taxon>Flavobacteriia</taxon>
        <taxon>Flavobacteriales</taxon>
        <taxon>Flavobacteriaceae</taxon>
        <taxon>Aquimarina</taxon>
    </lineage>
</organism>
<keyword evidence="1" id="KW-0812">Transmembrane</keyword>
<protein>
    <recommendedName>
        <fullName evidence="4">Tetratricopeptide repeat protein</fullName>
    </recommendedName>
</protein>
<gene>
    <name evidence="2" type="ORF">ATO12_08570</name>
</gene>
<comment type="caution">
    <text evidence="2">The sequence shown here is derived from an EMBL/GenBank/DDBJ whole genome shotgun (WGS) entry which is preliminary data.</text>
</comment>
<evidence type="ECO:0000256" key="1">
    <source>
        <dbReference type="SAM" id="Phobius"/>
    </source>
</evidence>
<accession>A0A023BXV6</accession>
<dbReference type="Proteomes" id="UP000023541">
    <property type="component" value="Unassembled WGS sequence"/>
</dbReference>
<dbReference type="STRING" id="1317122.ATO12_08570"/>
<dbReference type="InterPro" id="IPR011990">
    <property type="entry name" value="TPR-like_helical_dom_sf"/>
</dbReference>
<evidence type="ECO:0000313" key="3">
    <source>
        <dbReference type="Proteomes" id="UP000023541"/>
    </source>
</evidence>